<dbReference type="AlphaFoldDB" id="A0A1J1LSV7"/>
<dbReference type="Proteomes" id="UP000184315">
    <property type="component" value="Unassembled WGS sequence"/>
</dbReference>
<proteinExistence type="predicted"/>
<keyword evidence="2" id="KW-1185">Reference proteome</keyword>
<gene>
    <name evidence="1" type="ORF">PL921470008</name>
</gene>
<organism evidence="1 2">
    <name type="scientific">Planktothrix tepida PCC 9214</name>
    <dbReference type="NCBI Taxonomy" id="671072"/>
    <lineage>
        <taxon>Bacteria</taxon>
        <taxon>Bacillati</taxon>
        <taxon>Cyanobacteriota</taxon>
        <taxon>Cyanophyceae</taxon>
        <taxon>Oscillatoriophycideae</taxon>
        <taxon>Oscillatoriales</taxon>
        <taxon>Microcoleaceae</taxon>
        <taxon>Planktothrix</taxon>
    </lineage>
</organism>
<evidence type="ECO:0000313" key="2">
    <source>
        <dbReference type="Proteomes" id="UP000184315"/>
    </source>
</evidence>
<sequence length="175" mass="19231">MGKMKLFLNIINAIDNPDQQGSMAQFETILNTVNQVATKRGIESDQMQEILTVLGRFLRPILQHQQRMIGEQPLENLIAQMTDAETTAATINLLISPQLYQQIVQGISQKTGISSNRLQGILPTILTAMMGLLYMGASKSGVSCSNSVLNAFIDRDAELVLGEVLQSTESFLNFS</sequence>
<name>A0A1J1LSV7_9CYAN</name>
<dbReference type="EMBL" id="CZDF01000177">
    <property type="protein sequence ID" value="CUR35691.1"/>
    <property type="molecule type" value="Genomic_DNA"/>
</dbReference>
<evidence type="ECO:0000313" key="1">
    <source>
        <dbReference type="EMBL" id="CUR35691.1"/>
    </source>
</evidence>
<dbReference type="STRING" id="671072.PL921470008"/>
<reference evidence="2" key="1">
    <citation type="submission" date="2015-10" db="EMBL/GenBank/DDBJ databases">
        <authorList>
            <person name="Regsiter A."/>
            <person name="william w."/>
        </authorList>
    </citation>
    <scope>NUCLEOTIDE SEQUENCE [LARGE SCALE GENOMIC DNA]</scope>
</reference>
<protein>
    <recommendedName>
        <fullName evidence="3">DUF937 domain-containing protein</fullName>
    </recommendedName>
</protein>
<accession>A0A1J1LSV7</accession>
<evidence type="ECO:0008006" key="3">
    <source>
        <dbReference type="Google" id="ProtNLM"/>
    </source>
</evidence>